<feature type="compositionally biased region" description="Polar residues" evidence="3">
    <location>
        <begin position="275"/>
        <end position="294"/>
    </location>
</feature>
<keyword evidence="7" id="KW-1185">Reference proteome</keyword>
<comment type="caution">
    <text evidence="6">The sequence shown here is derived from an EMBL/GenBank/DDBJ whole genome shotgun (WGS) entry which is preliminary data.</text>
</comment>
<keyword evidence="4" id="KW-0812">Transmembrane</keyword>
<dbReference type="GO" id="GO:0051015">
    <property type="term" value="F:actin filament binding"/>
    <property type="evidence" value="ECO:0007669"/>
    <property type="project" value="InterPro"/>
</dbReference>
<proteinExistence type="inferred from homology"/>
<accession>A0A8X8VZP0</accession>
<dbReference type="Proteomes" id="UP000298416">
    <property type="component" value="Unassembled WGS sequence"/>
</dbReference>
<feature type="region of interest" description="Disordered" evidence="3">
    <location>
        <begin position="377"/>
        <end position="450"/>
    </location>
</feature>
<keyword evidence="4" id="KW-0472">Membrane</keyword>
<feature type="transmembrane region" description="Helical" evidence="4">
    <location>
        <begin position="18"/>
        <end position="36"/>
    </location>
</feature>
<dbReference type="PANTHER" id="PTHR23213:SF391">
    <property type="entry name" value="FORMIN-LIKE PROTEIN"/>
    <property type="match status" value="1"/>
</dbReference>
<dbReference type="PROSITE" id="PS51444">
    <property type="entry name" value="FH2"/>
    <property type="match status" value="1"/>
</dbReference>
<dbReference type="AlphaFoldDB" id="A0A8X8VZP0"/>
<evidence type="ECO:0000256" key="3">
    <source>
        <dbReference type="SAM" id="MobiDB-lite"/>
    </source>
</evidence>
<dbReference type="SUPFAM" id="SSF101447">
    <property type="entry name" value="Formin homology 2 domain (FH2 domain)"/>
    <property type="match status" value="1"/>
</dbReference>
<evidence type="ECO:0000256" key="1">
    <source>
        <dbReference type="ARBA" id="ARBA00025793"/>
    </source>
</evidence>
<feature type="compositionally biased region" description="Low complexity" evidence="3">
    <location>
        <begin position="169"/>
        <end position="184"/>
    </location>
</feature>
<keyword evidence="4" id="KW-1133">Transmembrane helix</keyword>
<dbReference type="Gene3D" id="1.20.58.2220">
    <property type="entry name" value="Formin, FH2 domain"/>
    <property type="match status" value="1"/>
</dbReference>
<sequence length="925" mass="100794">MRTAALREMDFCLFEKAMGARFVAIFIVFICVFAAIDSDGKTELGGNSRDQLQAEQVWDYCSKKLRYSTEAAKKLDSDLSHSASTAYGGVRFGSSLSQKRNIQKAIADLPQKEKIEILKCLRDRKFPLQVLNDEQRILLDECQNLFPGWAGIPRRYLRHKSGIRQVLQTSSGSDPASPSSPTSGESDPNNPSPFDLDYPSPSELDYPPVAMKKYTPMVSQDIPSNNRMYLVSGVIASSMAGIALAALVLFLCVNKDRSDDEPKDVPRDDKPLLNFNGTDSPGVTDNNSPMGAPSSFNFKATSTVGSSVGAYTAASQTSEIEENGEAYMKIPLPLPPGRASTFAAGVGGGSSGIMGAPTAGTAAAAGGKAEAAIGAVGGKAPEPAPAPAPPPTPPPKAVAPPPPPPVFGAPAPPPPPRGSRPPPNAPGKPPPMPPQHGHNSSSDSLTSDDSVAPKAKLKPFFWDKVMASPDQSMVWHEIKAGSFQFDEEMMESLFGYSADQKKHRRKDSTSSESSTPQFIHIIDHKKAQNLSILLKALNVTSEEVCDAMKEGNELPPEFIQNLLKLAPTADEELKLRLYDGDPFLIGPADRFLKALIEIPFAFKRLESLLYVSTFQEDFTAVKQSFSTLEVKLLFQAACDELKNSRLFLKLLEAVLKTGNRMNDGTYRGGAQAFKLDTLLKLSDVKGTDGKTTLLHFVVHEIIRGEGVRAARGMREGKSLSSVRTDDLSDNASYDMEEYYRNLGLQELSSLSGGLLNVKKAAAIDRDIISEYVIKLGQSRFKTKEFLEIEMSSLDEESKFLETLSKFINQCEADTAWLMEEEKRVMGLVRSTGDYFHGSAGKDEGGHLFGIVRDFLAMVDKACLDVKNSIKLPKTQRKDDFTPSLSPSPSQGSPTASETTHEMQSRLFPAMRERQIDDEFSSDDNT</sequence>
<feature type="compositionally biased region" description="Low complexity" evidence="3">
    <location>
        <begin position="440"/>
        <end position="450"/>
    </location>
</feature>
<dbReference type="InterPro" id="IPR027643">
    <property type="entry name" value="Formin-like_plant"/>
</dbReference>
<comment type="similarity">
    <text evidence="1">Belongs to the formin-like family. Class-I subfamily.</text>
</comment>
<dbReference type="InterPro" id="IPR015425">
    <property type="entry name" value="FH2_Formin"/>
</dbReference>
<evidence type="ECO:0000313" key="6">
    <source>
        <dbReference type="EMBL" id="KAG6385156.1"/>
    </source>
</evidence>
<gene>
    <name evidence="6" type="ORF">SASPL_153984</name>
</gene>
<evidence type="ECO:0000256" key="4">
    <source>
        <dbReference type="SAM" id="Phobius"/>
    </source>
</evidence>
<dbReference type="EMBL" id="PNBA02000022">
    <property type="protein sequence ID" value="KAG6385156.1"/>
    <property type="molecule type" value="Genomic_DNA"/>
</dbReference>
<name>A0A8X8VZP0_SALSN</name>
<feature type="region of interest" description="Disordered" evidence="3">
    <location>
        <begin position="257"/>
        <end position="294"/>
    </location>
</feature>
<feature type="compositionally biased region" description="Basic and acidic residues" evidence="3">
    <location>
        <begin position="257"/>
        <end position="271"/>
    </location>
</feature>
<feature type="region of interest" description="Disordered" evidence="3">
    <location>
        <begin position="874"/>
        <end position="925"/>
    </location>
</feature>
<dbReference type="InterPro" id="IPR042201">
    <property type="entry name" value="FH2_Formin_sf"/>
</dbReference>
<feature type="region of interest" description="Disordered" evidence="3">
    <location>
        <begin position="167"/>
        <end position="202"/>
    </location>
</feature>
<dbReference type="PANTHER" id="PTHR23213">
    <property type="entry name" value="FORMIN-RELATED"/>
    <property type="match status" value="1"/>
</dbReference>
<organism evidence="6">
    <name type="scientific">Salvia splendens</name>
    <name type="common">Scarlet sage</name>
    <dbReference type="NCBI Taxonomy" id="180675"/>
    <lineage>
        <taxon>Eukaryota</taxon>
        <taxon>Viridiplantae</taxon>
        <taxon>Streptophyta</taxon>
        <taxon>Embryophyta</taxon>
        <taxon>Tracheophyta</taxon>
        <taxon>Spermatophyta</taxon>
        <taxon>Magnoliopsida</taxon>
        <taxon>eudicotyledons</taxon>
        <taxon>Gunneridae</taxon>
        <taxon>Pentapetalae</taxon>
        <taxon>asterids</taxon>
        <taxon>lamiids</taxon>
        <taxon>Lamiales</taxon>
        <taxon>Lamiaceae</taxon>
        <taxon>Nepetoideae</taxon>
        <taxon>Mentheae</taxon>
        <taxon>Salviinae</taxon>
        <taxon>Salvia</taxon>
        <taxon>Salvia subgen. Calosphace</taxon>
        <taxon>core Calosphace</taxon>
    </lineage>
</organism>
<dbReference type="Pfam" id="PF02181">
    <property type="entry name" value="FH2"/>
    <property type="match status" value="1"/>
</dbReference>
<feature type="domain" description="FH2" evidence="5">
    <location>
        <begin position="447"/>
        <end position="884"/>
    </location>
</feature>
<protein>
    <recommendedName>
        <fullName evidence="2">Formin-like protein</fullName>
    </recommendedName>
</protein>
<evidence type="ECO:0000259" key="5">
    <source>
        <dbReference type="PROSITE" id="PS51444"/>
    </source>
</evidence>
<dbReference type="SMART" id="SM00498">
    <property type="entry name" value="FH2"/>
    <property type="match status" value="1"/>
</dbReference>
<evidence type="ECO:0000256" key="2">
    <source>
        <dbReference type="RuleBase" id="RU361260"/>
    </source>
</evidence>
<feature type="compositionally biased region" description="Low complexity" evidence="3">
    <location>
        <begin position="882"/>
        <end position="893"/>
    </location>
</feature>
<feature type="compositionally biased region" description="Pro residues" evidence="3">
    <location>
        <begin position="382"/>
        <end position="434"/>
    </location>
</feature>
<reference evidence="6" key="2">
    <citation type="submission" date="2020-08" db="EMBL/GenBank/DDBJ databases">
        <title>Plant Genome Project.</title>
        <authorList>
            <person name="Zhang R.-G."/>
        </authorList>
    </citation>
    <scope>NUCLEOTIDE SEQUENCE</scope>
    <source>
        <strain evidence="6">Huo1</strain>
        <tissue evidence="6">Leaf</tissue>
    </source>
</reference>
<evidence type="ECO:0000313" key="7">
    <source>
        <dbReference type="Proteomes" id="UP000298416"/>
    </source>
</evidence>
<dbReference type="GO" id="GO:0045010">
    <property type="term" value="P:actin nucleation"/>
    <property type="evidence" value="ECO:0007669"/>
    <property type="project" value="InterPro"/>
</dbReference>
<reference evidence="6" key="1">
    <citation type="submission" date="2018-01" db="EMBL/GenBank/DDBJ databases">
        <authorList>
            <person name="Mao J.F."/>
        </authorList>
    </citation>
    <scope>NUCLEOTIDE SEQUENCE</scope>
    <source>
        <strain evidence="6">Huo1</strain>
        <tissue evidence="6">Leaf</tissue>
    </source>
</reference>